<name>A0A7W8YAY9_9MICC</name>
<dbReference type="PANTHER" id="PTHR43685">
    <property type="entry name" value="GLYCOSYLTRANSFERASE"/>
    <property type="match status" value="1"/>
</dbReference>
<dbReference type="InterPro" id="IPR050834">
    <property type="entry name" value="Glycosyltransf_2"/>
</dbReference>
<proteinExistence type="predicted"/>
<keyword evidence="2" id="KW-0808">Transferase</keyword>
<accession>A0A7W8YAY9</accession>
<dbReference type="GO" id="GO:0016740">
    <property type="term" value="F:transferase activity"/>
    <property type="evidence" value="ECO:0007669"/>
    <property type="project" value="UniProtKB-KW"/>
</dbReference>
<dbReference type="PANTHER" id="PTHR43685:SF12">
    <property type="entry name" value="GLYCOSYL TRANSFERASE FAMILY 2"/>
    <property type="match status" value="1"/>
</dbReference>
<keyword evidence="3" id="KW-1185">Reference proteome</keyword>
<dbReference type="AlphaFoldDB" id="A0A7W8YAY9"/>
<sequence length="320" mass="35246">MSASEEPKVSVVIPCFNAERTIADQLEALETQKDAPKFEVLIIDNGSTDKSREIVQNFAKHASVPFRVIEAHSYQGASYARNVGVSRSIADRIMFCDADDVVSQWWISHGNQCFERSPVWNGAAILLSDKQFEGTVDQIRAEFGDSPVFEEPVAAASSAFPVLMGGNFGATKSVLQEVQGFDQSFFGAGEDNDLGFRLRKAGYAYPNAPSVRIGYRGKWDSKFIRKLAFRQAKAHTLIATRYEAWSESPMPRVHRELVRVSGSTILMALGKKERNWSGLSSRAAILAGLIAGKTQYKVFGRIPQTLIGVGMNDEDKGSQP</sequence>
<gene>
    <name evidence="2" type="ORF">BKA12_001288</name>
</gene>
<dbReference type="Gene3D" id="3.90.550.10">
    <property type="entry name" value="Spore Coat Polysaccharide Biosynthesis Protein SpsA, Chain A"/>
    <property type="match status" value="1"/>
</dbReference>
<organism evidence="2 3">
    <name type="scientific">Neomicrococcus lactis</name>
    <dbReference type="NCBI Taxonomy" id="732241"/>
    <lineage>
        <taxon>Bacteria</taxon>
        <taxon>Bacillati</taxon>
        <taxon>Actinomycetota</taxon>
        <taxon>Actinomycetes</taxon>
        <taxon>Micrococcales</taxon>
        <taxon>Micrococcaceae</taxon>
        <taxon>Neomicrococcus</taxon>
    </lineage>
</organism>
<evidence type="ECO:0000259" key="1">
    <source>
        <dbReference type="Pfam" id="PF00535"/>
    </source>
</evidence>
<dbReference type="InterPro" id="IPR029044">
    <property type="entry name" value="Nucleotide-diphossugar_trans"/>
</dbReference>
<comment type="caution">
    <text evidence="2">The sequence shown here is derived from an EMBL/GenBank/DDBJ whole genome shotgun (WGS) entry which is preliminary data.</text>
</comment>
<dbReference type="Proteomes" id="UP000523863">
    <property type="component" value="Unassembled WGS sequence"/>
</dbReference>
<dbReference type="Pfam" id="PF00535">
    <property type="entry name" value="Glycos_transf_2"/>
    <property type="match status" value="1"/>
</dbReference>
<dbReference type="RefSeq" id="WP_183641604.1">
    <property type="nucleotide sequence ID" value="NZ_JACHBL010000001.1"/>
</dbReference>
<evidence type="ECO:0000313" key="2">
    <source>
        <dbReference type="EMBL" id="MBB5598208.1"/>
    </source>
</evidence>
<evidence type="ECO:0000313" key="3">
    <source>
        <dbReference type="Proteomes" id="UP000523863"/>
    </source>
</evidence>
<protein>
    <submittedName>
        <fullName evidence="2">Glycosyltransferase involved in cell wall biosynthesis</fullName>
    </submittedName>
</protein>
<feature type="domain" description="Glycosyltransferase 2-like" evidence="1">
    <location>
        <begin position="10"/>
        <end position="108"/>
    </location>
</feature>
<dbReference type="InterPro" id="IPR001173">
    <property type="entry name" value="Glyco_trans_2-like"/>
</dbReference>
<dbReference type="SUPFAM" id="SSF53448">
    <property type="entry name" value="Nucleotide-diphospho-sugar transferases"/>
    <property type="match status" value="1"/>
</dbReference>
<dbReference type="EMBL" id="JACHBL010000001">
    <property type="protein sequence ID" value="MBB5598208.1"/>
    <property type="molecule type" value="Genomic_DNA"/>
</dbReference>
<reference evidence="2 3" key="1">
    <citation type="submission" date="2020-08" db="EMBL/GenBank/DDBJ databases">
        <title>Sequencing the genomes of 1000 actinobacteria strains.</title>
        <authorList>
            <person name="Klenk H.-P."/>
        </authorList>
    </citation>
    <scope>NUCLEOTIDE SEQUENCE [LARGE SCALE GENOMIC DNA]</scope>
    <source>
        <strain evidence="2 3">DSM 23694</strain>
    </source>
</reference>